<evidence type="ECO:0000256" key="3">
    <source>
        <dbReference type="ARBA" id="ARBA00022679"/>
    </source>
</evidence>
<feature type="region of interest" description="Disordered" evidence="6">
    <location>
        <begin position="341"/>
        <end position="438"/>
    </location>
</feature>
<keyword evidence="4" id="KW-0548">Nucleotidyltransferase</keyword>
<feature type="region of interest" description="Disordered" evidence="6">
    <location>
        <begin position="584"/>
        <end position="645"/>
    </location>
</feature>
<dbReference type="GO" id="GO:0000428">
    <property type="term" value="C:DNA-directed RNA polymerase complex"/>
    <property type="evidence" value="ECO:0007669"/>
    <property type="project" value="UniProtKB-KW"/>
</dbReference>
<dbReference type="AlphaFoldDB" id="N1R5E0"/>
<dbReference type="EC" id="2.7.7.6" evidence="1"/>
<evidence type="ECO:0000256" key="1">
    <source>
        <dbReference type="ARBA" id="ARBA00012418"/>
    </source>
</evidence>
<dbReference type="GO" id="GO:0006351">
    <property type="term" value="P:DNA-templated transcription"/>
    <property type="evidence" value="ECO:0007669"/>
    <property type="project" value="InterPro"/>
</dbReference>
<keyword evidence="2" id="KW-0240">DNA-directed RNA polymerase</keyword>
<keyword evidence="3" id="KW-0808">Transferase</keyword>
<dbReference type="PANTHER" id="PTHR19376:SF51">
    <property type="entry name" value="DNA-DIRECTED RNA POLYMERASE V SUBUNIT 1"/>
    <property type="match status" value="1"/>
</dbReference>
<evidence type="ECO:0000256" key="4">
    <source>
        <dbReference type="ARBA" id="ARBA00022695"/>
    </source>
</evidence>
<dbReference type="EnsemblPlants" id="EMT33572">
    <property type="protein sequence ID" value="EMT33572"/>
    <property type="gene ID" value="F775_00054"/>
</dbReference>
<evidence type="ECO:0000256" key="2">
    <source>
        <dbReference type="ARBA" id="ARBA00022478"/>
    </source>
</evidence>
<dbReference type="ExpressionAtlas" id="N1R5E0">
    <property type="expression patterns" value="baseline"/>
</dbReference>
<name>N1R5E0_AEGTA</name>
<proteinExistence type="predicted"/>
<feature type="compositionally biased region" description="Basic and acidic residues" evidence="6">
    <location>
        <begin position="409"/>
        <end position="438"/>
    </location>
</feature>
<feature type="compositionally biased region" description="Low complexity" evidence="6">
    <location>
        <begin position="383"/>
        <end position="399"/>
    </location>
</feature>
<reference evidence="7" key="1">
    <citation type="submission" date="2015-06" db="UniProtKB">
        <authorList>
            <consortium name="EnsemblPlants"/>
        </authorList>
    </citation>
    <scope>IDENTIFICATION</scope>
</reference>
<dbReference type="InterPro" id="IPR045867">
    <property type="entry name" value="DNA-dir_RpoC_beta_prime"/>
</dbReference>
<evidence type="ECO:0000256" key="6">
    <source>
        <dbReference type="SAM" id="MobiDB-lite"/>
    </source>
</evidence>
<feature type="compositionally biased region" description="Polar residues" evidence="6">
    <location>
        <begin position="618"/>
        <end position="631"/>
    </location>
</feature>
<dbReference type="GO" id="GO:0003899">
    <property type="term" value="F:DNA-directed RNA polymerase activity"/>
    <property type="evidence" value="ECO:0007669"/>
    <property type="project" value="UniProtKB-EC"/>
</dbReference>
<dbReference type="Pfam" id="PF11523">
    <property type="entry name" value="DUF3223"/>
    <property type="match status" value="2"/>
</dbReference>
<protein>
    <recommendedName>
        <fullName evidence="1">DNA-directed RNA polymerase</fullName>
        <ecNumber evidence="1">2.7.7.6</ecNumber>
    </recommendedName>
</protein>
<feature type="compositionally biased region" description="Polar residues" evidence="6">
    <location>
        <begin position="343"/>
        <end position="362"/>
    </location>
</feature>
<dbReference type="PANTHER" id="PTHR19376">
    <property type="entry name" value="DNA-DIRECTED RNA POLYMERASE"/>
    <property type="match status" value="1"/>
</dbReference>
<sequence length="645" mass="70875">MAYGLQFKSWLSHYPPLCPHACYLAEYGDPRIQDAKIMWVGSDATPWVKDTRKEARKNGDAWRIAMDACIPVINLIDTRRSIPHGIQQVQELLGISCSFDQVVQCLSRTMKTVAKGILKDHLILVANSMTCTGNLNGFHKGGYNATLRSLKVQAPFTESTFTPVKCLEKAAEKCHTDSLGCVVSSCSWGKNAALGTGSSFQILWNENQVRTDQEKDAYTFLDDVDYLVEDNTMDDICLSPEWDGTHGMPTFEDNPEQQITEEGNSWENDTTANASWEQNAIAGNDSGNAQNVDAQDDPLGSVAAKAQNSTAQHMDGTNDSWGCVAAKTCTAGNDSWGSVAAKAQTSTAQQESWGNVAASPSDNAWGAAPISQGHENSDSKQPASWDGWSSAQADDSSADNWKTGNNKGWKSDGWDAKENRRDQRDNPGRSPMRHVERPPRPWYELPAEAKKVLQEIEPIVTMVRKIFRESCDGVRLPLEDEKFIIEKVLEHHPEKEKKVKRLQLSSEGCRHLPVTGVVIRSLAPSKVNKHHIFLQSRCFYVVSSDGTHTDFSYNKCMENYVRKNCAEHAELICGMHFKKCNRDRPSAVDGGAAPAIEAKASQSTNPGEDTVPGPSAGTPASLSVTTQQEETPASPAATLEDEKTH</sequence>
<keyword evidence="5" id="KW-0804">Transcription</keyword>
<organism evidence="7">
    <name type="scientific">Aegilops tauschii</name>
    <name type="common">Tausch's goatgrass</name>
    <name type="synonym">Aegilops squarrosa</name>
    <dbReference type="NCBI Taxonomy" id="37682"/>
    <lineage>
        <taxon>Eukaryota</taxon>
        <taxon>Viridiplantae</taxon>
        <taxon>Streptophyta</taxon>
        <taxon>Embryophyta</taxon>
        <taxon>Tracheophyta</taxon>
        <taxon>Spermatophyta</taxon>
        <taxon>Magnoliopsida</taxon>
        <taxon>Liliopsida</taxon>
        <taxon>Poales</taxon>
        <taxon>Poaceae</taxon>
        <taxon>BOP clade</taxon>
        <taxon>Pooideae</taxon>
        <taxon>Triticodae</taxon>
        <taxon>Triticeae</taxon>
        <taxon>Triticinae</taxon>
        <taxon>Aegilops</taxon>
    </lineage>
</organism>
<dbReference type="Gene3D" id="3.10.450.40">
    <property type="match status" value="1"/>
</dbReference>
<dbReference type="SUPFAM" id="SSF64484">
    <property type="entry name" value="beta and beta-prime subunits of DNA dependent RNA-polymerase"/>
    <property type="match status" value="1"/>
</dbReference>
<evidence type="ECO:0000256" key="5">
    <source>
        <dbReference type="ARBA" id="ARBA00023163"/>
    </source>
</evidence>
<accession>N1R5E0</accession>
<evidence type="ECO:0000313" key="7">
    <source>
        <dbReference type="EnsemblPlants" id="EMT33572"/>
    </source>
</evidence>